<dbReference type="KEGG" id="maga:Mag101_07995"/>
<feature type="transmembrane region" description="Helical" evidence="6">
    <location>
        <begin position="687"/>
        <end position="711"/>
    </location>
</feature>
<evidence type="ECO:0000256" key="3">
    <source>
        <dbReference type="ARBA" id="ARBA00022692"/>
    </source>
</evidence>
<sequence>MGLGTVFLSHYRRHPAQLLGLLLILVCAATLWSGVRALTDSAASAAKKSSELLEPLLRVERDDGRELTVEDFAALRRAGLCVAPQLRVQFADRAAPDVIGIDPFTAGCLRQFSDTDEGGDSESSADVAVVEKLITSWDKPLLLGAAEDFGKWKALALPGSGGVEFEALEGVPRNQLFADISVAQEFASANRNTLAILLPASELGVKQLPSGYRTEVEDYGVEPAPLVDAFLLSLNALGVLTLLVAALLVRSVYRFALEQRRRSLDILVRCGIPQNKLRIALIVEVLLVALVGGTIGVWLGERLASGLADGFSGTLSGLFSVQALAQSRLTLMSWLGMVLILAFVVGWACFDLLSASGRQGTHKNPFRATSEQGEGGGRERNWRVLIALLLVVVSLVTLLSTFTLWLIFAATLGCLIGCGMLLPEMLNGLLAFAERVTQRPLLEWSFSEMRALCRLLSLPLTALAFAIATAIGVQAMVSGFESTFDRWLDQRLQGDLYLDPGQQVDTNEWQQRLQKLPGVSAVLPMVRGRAVLESSHSQKQIDVFAIDPKSPLLQDWPFLSAEPNLWQRVHSGGVLINEQLARRESLGLGDQLQFKLGDTSDTRTVVGIYADYGRPQGELMLPLAQVHDALPERYTRFVLGLTDPADEVWRDWLDAYPWLQESDLRDQQELKRAANAAFSRTFQLTRLLNGLTLVLAGTALALMGLVIFRLRQSSYTLLYVSGVPRASLRRRLIAHSILVTGLLAILAVPLGLFLSWVLVARVNPAAFGWALPLHFYPMFWLQVWGVCLLIGAAVGLLAGNPVRLETLKNE</sequence>
<dbReference type="OrthoDB" id="343744at2"/>
<dbReference type="EMBL" id="CP019650">
    <property type="protein sequence ID" value="AQQ67587.1"/>
    <property type="molecule type" value="Genomic_DNA"/>
</dbReference>
<feature type="transmembrane region" description="Helical" evidence="6">
    <location>
        <begin position="732"/>
        <end position="759"/>
    </location>
</feature>
<dbReference type="Proteomes" id="UP000188219">
    <property type="component" value="Chromosome"/>
</dbReference>
<feature type="transmembrane region" description="Helical" evidence="6">
    <location>
        <begin position="279"/>
        <end position="299"/>
    </location>
</feature>
<dbReference type="GO" id="GO:0005886">
    <property type="term" value="C:plasma membrane"/>
    <property type="evidence" value="ECO:0007669"/>
    <property type="project" value="UniProtKB-SubCell"/>
</dbReference>
<evidence type="ECO:0000313" key="10">
    <source>
        <dbReference type="Proteomes" id="UP000188219"/>
    </source>
</evidence>
<dbReference type="PANTHER" id="PTHR30287:SF2">
    <property type="entry name" value="BLL1001 PROTEIN"/>
    <property type="match status" value="1"/>
</dbReference>
<reference evidence="9" key="1">
    <citation type="submission" date="2017-02" db="EMBL/GenBank/DDBJ databases">
        <title>Genome of Microbulbifer agarilyticus GP101.</title>
        <authorList>
            <person name="Jung J."/>
            <person name="Bae S.S."/>
            <person name="Baek K."/>
        </authorList>
    </citation>
    <scope>NUCLEOTIDE SEQUENCE [LARGE SCALE GENOMIC DNA]</scope>
    <source>
        <strain evidence="9">GP101</strain>
    </source>
</reference>
<evidence type="ECO:0000256" key="5">
    <source>
        <dbReference type="ARBA" id="ARBA00023136"/>
    </source>
</evidence>
<dbReference type="AlphaFoldDB" id="A0A1Q2M5M5"/>
<dbReference type="Pfam" id="PF02687">
    <property type="entry name" value="FtsX"/>
    <property type="match status" value="1"/>
</dbReference>
<proteinExistence type="predicted"/>
<evidence type="ECO:0000256" key="1">
    <source>
        <dbReference type="ARBA" id="ARBA00004651"/>
    </source>
</evidence>
<organism evidence="9 10">
    <name type="scientific">Microbulbifer agarilyticus</name>
    <dbReference type="NCBI Taxonomy" id="260552"/>
    <lineage>
        <taxon>Bacteria</taxon>
        <taxon>Pseudomonadati</taxon>
        <taxon>Pseudomonadota</taxon>
        <taxon>Gammaproteobacteria</taxon>
        <taxon>Cellvibrionales</taxon>
        <taxon>Microbulbiferaceae</taxon>
        <taxon>Microbulbifer</taxon>
    </lineage>
</organism>
<feature type="domain" description="MacB-like periplasmic core" evidence="8">
    <location>
        <begin position="461"/>
        <end position="646"/>
    </location>
</feature>
<dbReference type="InterPro" id="IPR038766">
    <property type="entry name" value="Membrane_comp_ABC_pdt"/>
</dbReference>
<dbReference type="InterPro" id="IPR003838">
    <property type="entry name" value="ABC3_permease_C"/>
</dbReference>
<evidence type="ECO:0000256" key="6">
    <source>
        <dbReference type="SAM" id="Phobius"/>
    </source>
</evidence>
<feature type="transmembrane region" description="Helical" evidence="6">
    <location>
        <begin position="230"/>
        <end position="253"/>
    </location>
</feature>
<name>A0A1Q2M5M5_9GAMM</name>
<dbReference type="STRING" id="260552.Mag101_07995"/>
<feature type="transmembrane region" description="Helical" evidence="6">
    <location>
        <begin position="779"/>
        <end position="798"/>
    </location>
</feature>
<dbReference type="PANTHER" id="PTHR30287">
    <property type="entry name" value="MEMBRANE COMPONENT OF PREDICTED ABC SUPERFAMILY METABOLITE UPTAKE TRANSPORTER"/>
    <property type="match status" value="1"/>
</dbReference>
<dbReference type="RefSeq" id="WP_077403201.1">
    <property type="nucleotide sequence ID" value="NZ_CP019650.1"/>
</dbReference>
<feature type="domain" description="ABC3 transporter permease C-terminal" evidence="7">
    <location>
        <begin position="236"/>
        <end position="348"/>
    </location>
</feature>
<feature type="transmembrane region" description="Helical" evidence="6">
    <location>
        <begin position="451"/>
        <end position="473"/>
    </location>
</feature>
<evidence type="ECO:0008006" key="11">
    <source>
        <dbReference type="Google" id="ProtNLM"/>
    </source>
</evidence>
<keyword evidence="5 6" id="KW-0472">Membrane</keyword>
<keyword evidence="2" id="KW-1003">Cell membrane</keyword>
<evidence type="ECO:0000259" key="8">
    <source>
        <dbReference type="Pfam" id="PF12704"/>
    </source>
</evidence>
<comment type="subcellular location">
    <subcellularLocation>
        <location evidence="1">Cell membrane</location>
        <topology evidence="1">Multi-pass membrane protein</topology>
    </subcellularLocation>
</comment>
<evidence type="ECO:0000256" key="4">
    <source>
        <dbReference type="ARBA" id="ARBA00022989"/>
    </source>
</evidence>
<dbReference type="InterPro" id="IPR025857">
    <property type="entry name" value="MacB_PCD"/>
</dbReference>
<gene>
    <name evidence="9" type="ORF">Mag101_07995</name>
</gene>
<accession>A0A1Q2M5M5</accession>
<keyword evidence="4 6" id="KW-1133">Transmembrane helix</keyword>
<evidence type="ECO:0000259" key="7">
    <source>
        <dbReference type="Pfam" id="PF02687"/>
    </source>
</evidence>
<protein>
    <recommendedName>
        <fullName evidence="11">ABC transporter permease</fullName>
    </recommendedName>
</protein>
<evidence type="ECO:0000256" key="2">
    <source>
        <dbReference type="ARBA" id="ARBA00022475"/>
    </source>
</evidence>
<feature type="transmembrane region" description="Helical" evidence="6">
    <location>
        <begin position="331"/>
        <end position="353"/>
    </location>
</feature>
<evidence type="ECO:0000313" key="9">
    <source>
        <dbReference type="EMBL" id="AQQ67587.1"/>
    </source>
</evidence>
<feature type="transmembrane region" description="Helical" evidence="6">
    <location>
        <begin position="382"/>
        <end position="399"/>
    </location>
</feature>
<keyword evidence="3 6" id="KW-0812">Transmembrane</keyword>
<keyword evidence="10" id="KW-1185">Reference proteome</keyword>
<dbReference type="Pfam" id="PF12704">
    <property type="entry name" value="MacB_PCD"/>
    <property type="match status" value="1"/>
</dbReference>
<feature type="transmembrane region" description="Helical" evidence="6">
    <location>
        <begin position="405"/>
        <end position="430"/>
    </location>
</feature>